<keyword evidence="3" id="KW-1185">Reference proteome</keyword>
<protein>
    <submittedName>
        <fullName evidence="2">Uncharacterized protein</fullName>
    </submittedName>
</protein>
<evidence type="ECO:0000313" key="2">
    <source>
        <dbReference type="EMBL" id="PBK84381.1"/>
    </source>
</evidence>
<dbReference type="Proteomes" id="UP000217790">
    <property type="component" value="Unassembled WGS sequence"/>
</dbReference>
<gene>
    <name evidence="2" type="ORF">ARMGADRAFT_1037113</name>
</gene>
<sequence>MQEEETLQGKRWANTQQRSVISEKRAIRIGIEASNTLYELCLEFSIKQDAPRLIDAARLWAVVIGSDAYKLSPLCAGRVGEIPNEGPWRAERTNPAPYRYPDTSIQPGILRWPAKVASSWFSRSNDDDNDVRNETRAYRRHQQP</sequence>
<dbReference type="InParanoid" id="A0A2H3CMU1"/>
<feature type="compositionally biased region" description="Basic and acidic residues" evidence="1">
    <location>
        <begin position="124"/>
        <end position="137"/>
    </location>
</feature>
<name>A0A2H3CMU1_ARMGA</name>
<proteinExistence type="predicted"/>
<accession>A0A2H3CMU1</accession>
<dbReference type="EMBL" id="KZ293698">
    <property type="protein sequence ID" value="PBK84381.1"/>
    <property type="molecule type" value="Genomic_DNA"/>
</dbReference>
<evidence type="ECO:0000256" key="1">
    <source>
        <dbReference type="SAM" id="MobiDB-lite"/>
    </source>
</evidence>
<reference evidence="3" key="1">
    <citation type="journal article" date="2017" name="Nat. Ecol. Evol.">
        <title>Genome expansion and lineage-specific genetic innovations in the forest pathogenic fungi Armillaria.</title>
        <authorList>
            <person name="Sipos G."/>
            <person name="Prasanna A.N."/>
            <person name="Walter M.C."/>
            <person name="O'Connor E."/>
            <person name="Balint B."/>
            <person name="Krizsan K."/>
            <person name="Kiss B."/>
            <person name="Hess J."/>
            <person name="Varga T."/>
            <person name="Slot J."/>
            <person name="Riley R."/>
            <person name="Boka B."/>
            <person name="Rigling D."/>
            <person name="Barry K."/>
            <person name="Lee J."/>
            <person name="Mihaltcheva S."/>
            <person name="LaButti K."/>
            <person name="Lipzen A."/>
            <person name="Waldron R."/>
            <person name="Moloney N.M."/>
            <person name="Sperisen C."/>
            <person name="Kredics L."/>
            <person name="Vagvoelgyi C."/>
            <person name="Patrignani A."/>
            <person name="Fitzpatrick D."/>
            <person name="Nagy I."/>
            <person name="Doyle S."/>
            <person name="Anderson J.B."/>
            <person name="Grigoriev I.V."/>
            <person name="Gueldener U."/>
            <person name="Muensterkoetter M."/>
            <person name="Nagy L.G."/>
        </authorList>
    </citation>
    <scope>NUCLEOTIDE SEQUENCE [LARGE SCALE GENOMIC DNA]</scope>
    <source>
        <strain evidence="3">Ar21-2</strain>
    </source>
</reference>
<evidence type="ECO:0000313" key="3">
    <source>
        <dbReference type="Proteomes" id="UP000217790"/>
    </source>
</evidence>
<organism evidence="2 3">
    <name type="scientific">Armillaria gallica</name>
    <name type="common">Bulbous honey fungus</name>
    <name type="synonym">Armillaria bulbosa</name>
    <dbReference type="NCBI Taxonomy" id="47427"/>
    <lineage>
        <taxon>Eukaryota</taxon>
        <taxon>Fungi</taxon>
        <taxon>Dikarya</taxon>
        <taxon>Basidiomycota</taxon>
        <taxon>Agaricomycotina</taxon>
        <taxon>Agaricomycetes</taxon>
        <taxon>Agaricomycetidae</taxon>
        <taxon>Agaricales</taxon>
        <taxon>Marasmiineae</taxon>
        <taxon>Physalacriaceae</taxon>
        <taxon>Armillaria</taxon>
    </lineage>
</organism>
<feature type="region of interest" description="Disordered" evidence="1">
    <location>
        <begin position="120"/>
        <end position="144"/>
    </location>
</feature>
<dbReference type="AlphaFoldDB" id="A0A2H3CMU1"/>